<gene>
    <name evidence="4" type="ORF">HALLA_14385</name>
</gene>
<dbReference type="PATRIC" id="fig|797299.3.peg.1882"/>
<dbReference type="Gene3D" id="2.60.120.10">
    <property type="entry name" value="Jelly Rolls"/>
    <property type="match status" value="1"/>
</dbReference>
<name>W0JMK0_9EURY</name>
<dbReference type="STRING" id="797299.HALLA_14385"/>
<dbReference type="Pfam" id="PF07883">
    <property type="entry name" value="Cupin_2"/>
    <property type="match status" value="1"/>
</dbReference>
<keyword evidence="5" id="KW-1185">Reference proteome</keyword>
<accession>W0JMK0</accession>
<dbReference type="KEGG" id="hlr:HALLA_14385"/>
<feature type="domain" description="Cupin type-2" evidence="3">
    <location>
        <begin position="38"/>
        <end position="104"/>
    </location>
</feature>
<dbReference type="HOGENOM" id="CLU_126380_0_0_2"/>
<sequence length="159" mass="17267">MEKVEIDEVDNEPNPMAAQSVRRPISDALGTTDFAMNYFELESGESFSGGYHAHHDQEEVFYVLEGTATFETENGPVSVDAGELVRFAPGEFQQGTNEGEEPVVGWAFGAPDSSHNVEDIESVVYCQACESETKHGLEIADEGGFRLSCTDCGNSFTIA</sequence>
<dbReference type="RefSeq" id="WP_049953043.1">
    <property type="nucleotide sequence ID" value="NZ_CP007055.1"/>
</dbReference>
<evidence type="ECO:0000313" key="5">
    <source>
        <dbReference type="Proteomes" id="UP000019024"/>
    </source>
</evidence>
<dbReference type="PANTHER" id="PTHR35848">
    <property type="entry name" value="OXALATE-BINDING PROTEIN"/>
    <property type="match status" value="1"/>
</dbReference>
<dbReference type="EMBL" id="CP007055">
    <property type="protein sequence ID" value="AHF99798.1"/>
    <property type="molecule type" value="Genomic_DNA"/>
</dbReference>
<keyword evidence="1" id="KW-0479">Metal-binding</keyword>
<evidence type="ECO:0000256" key="1">
    <source>
        <dbReference type="ARBA" id="ARBA00022723"/>
    </source>
</evidence>
<dbReference type="InterPro" id="IPR014710">
    <property type="entry name" value="RmlC-like_jellyroll"/>
</dbReference>
<reference evidence="4 5" key="1">
    <citation type="submission" date="2014-01" db="EMBL/GenBank/DDBJ databases">
        <authorList>
            <consortium name="DOE Joint Genome Institute"/>
            <person name="Anderson I."/>
            <person name="Huntemann M."/>
            <person name="Han J."/>
            <person name="Chen A."/>
            <person name="Kyrpides N."/>
            <person name="Mavromatis K."/>
            <person name="Markowitz V."/>
            <person name="Palaniappan K."/>
            <person name="Ivanova N."/>
            <person name="Schaumberg A."/>
            <person name="Pati A."/>
            <person name="Liolios K."/>
            <person name="Nordberg H.P."/>
            <person name="Cantor M.N."/>
            <person name="Hua S.X."/>
            <person name="Woyke T."/>
        </authorList>
    </citation>
    <scope>NUCLEOTIDE SEQUENCE [LARGE SCALE GENOMIC DNA]</scope>
    <source>
        <strain evidence="4 5">XH-48</strain>
    </source>
</reference>
<dbReference type="GeneID" id="25145615"/>
<organism evidence="4 5">
    <name type="scientific">Halostagnicola larsenii XH-48</name>
    <dbReference type="NCBI Taxonomy" id="797299"/>
    <lineage>
        <taxon>Archaea</taxon>
        <taxon>Methanobacteriati</taxon>
        <taxon>Methanobacteriota</taxon>
        <taxon>Stenosarchaea group</taxon>
        <taxon>Halobacteria</taxon>
        <taxon>Halobacteriales</taxon>
        <taxon>Natrialbaceae</taxon>
        <taxon>Halostagnicola</taxon>
    </lineage>
</organism>
<dbReference type="InterPro" id="IPR051610">
    <property type="entry name" value="GPI/OXD"/>
</dbReference>
<evidence type="ECO:0000259" key="3">
    <source>
        <dbReference type="Pfam" id="PF07883"/>
    </source>
</evidence>
<feature type="region of interest" description="Disordered" evidence="2">
    <location>
        <begin position="1"/>
        <end position="20"/>
    </location>
</feature>
<dbReference type="SUPFAM" id="SSF51182">
    <property type="entry name" value="RmlC-like cupins"/>
    <property type="match status" value="1"/>
</dbReference>
<dbReference type="GO" id="GO:0046872">
    <property type="term" value="F:metal ion binding"/>
    <property type="evidence" value="ECO:0007669"/>
    <property type="project" value="UniProtKB-KW"/>
</dbReference>
<evidence type="ECO:0000256" key="2">
    <source>
        <dbReference type="SAM" id="MobiDB-lite"/>
    </source>
</evidence>
<evidence type="ECO:0000313" key="4">
    <source>
        <dbReference type="EMBL" id="AHF99798.1"/>
    </source>
</evidence>
<dbReference type="eggNOG" id="arCOG02998">
    <property type="taxonomic scope" value="Archaea"/>
</dbReference>
<dbReference type="InterPro" id="IPR011051">
    <property type="entry name" value="RmlC_Cupin_sf"/>
</dbReference>
<protein>
    <submittedName>
        <fullName evidence="4">Cupin</fullName>
    </submittedName>
</protein>
<proteinExistence type="predicted"/>
<dbReference type="PANTHER" id="PTHR35848:SF9">
    <property type="entry name" value="SLL1358 PROTEIN"/>
    <property type="match status" value="1"/>
</dbReference>
<dbReference type="InterPro" id="IPR013096">
    <property type="entry name" value="Cupin_2"/>
</dbReference>
<dbReference type="OrthoDB" id="190812at2157"/>
<dbReference type="AlphaFoldDB" id="W0JMK0"/>
<dbReference type="Proteomes" id="UP000019024">
    <property type="component" value="Chromosome"/>
</dbReference>